<dbReference type="Proteomes" id="UP000095287">
    <property type="component" value="Unplaced"/>
</dbReference>
<organism evidence="1 2">
    <name type="scientific">Steinernema glaseri</name>
    <dbReference type="NCBI Taxonomy" id="37863"/>
    <lineage>
        <taxon>Eukaryota</taxon>
        <taxon>Metazoa</taxon>
        <taxon>Ecdysozoa</taxon>
        <taxon>Nematoda</taxon>
        <taxon>Chromadorea</taxon>
        <taxon>Rhabditida</taxon>
        <taxon>Tylenchina</taxon>
        <taxon>Panagrolaimomorpha</taxon>
        <taxon>Strongyloidoidea</taxon>
        <taxon>Steinernematidae</taxon>
        <taxon>Steinernema</taxon>
    </lineage>
</organism>
<evidence type="ECO:0000313" key="2">
    <source>
        <dbReference type="WBParaSite" id="L893_g4181.t1"/>
    </source>
</evidence>
<name>A0A1I8ACG5_9BILA</name>
<accession>A0A1I8ACG5</accession>
<dbReference type="WBParaSite" id="L893_g4181.t1">
    <property type="protein sequence ID" value="L893_g4181.t1"/>
    <property type="gene ID" value="L893_g4181"/>
</dbReference>
<dbReference type="AlphaFoldDB" id="A0A1I8ACG5"/>
<keyword evidence="1" id="KW-1185">Reference proteome</keyword>
<reference evidence="2" key="1">
    <citation type="submission" date="2016-11" db="UniProtKB">
        <authorList>
            <consortium name="WormBaseParasite"/>
        </authorList>
    </citation>
    <scope>IDENTIFICATION</scope>
</reference>
<protein>
    <submittedName>
        <fullName evidence="2">Transposase</fullName>
    </submittedName>
</protein>
<proteinExistence type="predicted"/>
<evidence type="ECO:0000313" key="1">
    <source>
        <dbReference type="Proteomes" id="UP000095287"/>
    </source>
</evidence>
<sequence length="99" mass="11231">MLALAFNGSTMMRLRTSGDESCSASDVRALRRAVYRIKTWQHRFITRFAQGGRENGVWLKGLVIASYCANGMPLPAMPHPFRPSYLFGGKPYLYIIFLQ</sequence>